<dbReference type="GO" id="GO:0005385">
    <property type="term" value="F:zinc ion transmembrane transporter activity"/>
    <property type="evidence" value="ECO:0007669"/>
    <property type="project" value="TreeGrafter"/>
</dbReference>
<dbReference type="GO" id="GO:0005886">
    <property type="term" value="C:plasma membrane"/>
    <property type="evidence" value="ECO:0007669"/>
    <property type="project" value="UniProtKB-SubCell"/>
</dbReference>
<dbReference type="Pfam" id="PF02535">
    <property type="entry name" value="Zip"/>
    <property type="match status" value="1"/>
</dbReference>
<feature type="transmembrane region" description="Helical" evidence="8">
    <location>
        <begin position="14"/>
        <end position="40"/>
    </location>
</feature>
<dbReference type="PANTHER" id="PTHR11040:SF211">
    <property type="entry name" value="ZINC TRANSPORTER ZIP11"/>
    <property type="match status" value="1"/>
</dbReference>
<dbReference type="InterPro" id="IPR003689">
    <property type="entry name" value="ZIP"/>
</dbReference>
<evidence type="ECO:0000256" key="6">
    <source>
        <dbReference type="ARBA" id="ARBA00022989"/>
    </source>
</evidence>
<keyword evidence="7 8" id="KW-0472">Membrane</keyword>
<evidence type="ECO:0000256" key="4">
    <source>
        <dbReference type="ARBA" id="ARBA00022692"/>
    </source>
</evidence>
<feature type="transmembrane region" description="Helical" evidence="8">
    <location>
        <begin position="169"/>
        <end position="191"/>
    </location>
</feature>
<comment type="similarity">
    <text evidence="2">Belongs to the ZIP transporter (TC 2.A.5) family.</text>
</comment>
<sequence length="245" mass="25334">MITFINHLPADSPAYLFLGLGFLSGGGTLLGAVLALCFPLRRAMPQLIGFAAGVMGGVVLLELIPTALSLGGITATLSGGLTGAALLFLFDLFLRHLVGQTASYRRLGWLLFTGIALHDLPEGMAIGTGGAVTTEDGIFLAAALGAHNLPEGLVNAVPLRLGGLAAAKVLVLNGLLSLVTPAGTLLGLGMAHWKPRSIPFLLAVAAGAMSYIVLKELTPRMIKERGVAGFVPGILIIILLLWLIE</sequence>
<evidence type="ECO:0000256" key="7">
    <source>
        <dbReference type="ARBA" id="ARBA00023136"/>
    </source>
</evidence>
<proteinExistence type="inferred from homology"/>
<evidence type="ECO:0000313" key="9">
    <source>
        <dbReference type="EMBL" id="HEL65972.1"/>
    </source>
</evidence>
<name>A0A7C2I0V0_9THEO</name>
<keyword evidence="4 8" id="KW-0812">Transmembrane</keyword>
<dbReference type="EMBL" id="DSMU01000301">
    <property type="protein sequence ID" value="HEL65972.1"/>
    <property type="molecule type" value="Genomic_DNA"/>
</dbReference>
<keyword evidence="3" id="KW-1003">Cell membrane</keyword>
<evidence type="ECO:0000256" key="1">
    <source>
        <dbReference type="ARBA" id="ARBA00004651"/>
    </source>
</evidence>
<reference evidence="9" key="1">
    <citation type="journal article" date="2020" name="mSystems">
        <title>Genome- and Community-Level Interaction Insights into Carbon Utilization and Element Cycling Functions of Hydrothermarchaeota in Hydrothermal Sediment.</title>
        <authorList>
            <person name="Zhou Z."/>
            <person name="Liu Y."/>
            <person name="Xu W."/>
            <person name="Pan J."/>
            <person name="Luo Z.H."/>
            <person name="Li M."/>
        </authorList>
    </citation>
    <scope>NUCLEOTIDE SEQUENCE [LARGE SCALE GENOMIC DNA]</scope>
    <source>
        <strain evidence="9">SpSt-300</strain>
    </source>
</reference>
<keyword evidence="6 8" id="KW-1133">Transmembrane helix</keyword>
<evidence type="ECO:0000256" key="5">
    <source>
        <dbReference type="ARBA" id="ARBA00022833"/>
    </source>
</evidence>
<gene>
    <name evidence="9" type="ORF">ENQ34_04770</name>
</gene>
<feature type="transmembrane region" description="Helical" evidence="8">
    <location>
        <begin position="197"/>
        <end position="214"/>
    </location>
</feature>
<feature type="transmembrane region" description="Helical" evidence="8">
    <location>
        <begin position="70"/>
        <end position="94"/>
    </location>
</feature>
<protein>
    <submittedName>
        <fullName evidence="9">ZIP family metal transporter</fullName>
    </submittedName>
</protein>
<organism evidence="9">
    <name type="scientific">Ammonifex degensii</name>
    <dbReference type="NCBI Taxonomy" id="42838"/>
    <lineage>
        <taxon>Bacteria</taxon>
        <taxon>Bacillati</taxon>
        <taxon>Bacillota</taxon>
        <taxon>Clostridia</taxon>
        <taxon>Thermoanaerobacterales</taxon>
        <taxon>Thermoanaerobacteraceae</taxon>
        <taxon>Ammonifex</taxon>
    </lineage>
</organism>
<evidence type="ECO:0000256" key="2">
    <source>
        <dbReference type="ARBA" id="ARBA00006939"/>
    </source>
</evidence>
<feature type="transmembrane region" description="Helical" evidence="8">
    <location>
        <begin position="226"/>
        <end position="244"/>
    </location>
</feature>
<comment type="caution">
    <text evidence="9">The sequence shown here is derived from an EMBL/GenBank/DDBJ whole genome shotgun (WGS) entry which is preliminary data.</text>
</comment>
<dbReference type="PANTHER" id="PTHR11040">
    <property type="entry name" value="ZINC/IRON TRANSPORTER"/>
    <property type="match status" value="1"/>
</dbReference>
<evidence type="ECO:0000256" key="3">
    <source>
        <dbReference type="ARBA" id="ARBA00022475"/>
    </source>
</evidence>
<feature type="transmembrane region" description="Helical" evidence="8">
    <location>
        <begin position="47"/>
        <end position="64"/>
    </location>
</feature>
<comment type="subcellular location">
    <subcellularLocation>
        <location evidence="1">Cell membrane</location>
        <topology evidence="1">Multi-pass membrane protein</topology>
    </subcellularLocation>
</comment>
<keyword evidence="5" id="KW-0862">Zinc</keyword>
<dbReference type="AlphaFoldDB" id="A0A7C2I0V0"/>
<accession>A0A7C2I0V0</accession>
<evidence type="ECO:0000256" key="8">
    <source>
        <dbReference type="SAM" id="Phobius"/>
    </source>
</evidence>